<comment type="similarity">
    <text evidence="1 2">Belongs to the phD/YefM antitoxin family.</text>
</comment>
<organism evidence="3 4">
    <name type="scientific">Aerophototrophica crusticola</name>
    <dbReference type="NCBI Taxonomy" id="1709002"/>
    <lineage>
        <taxon>Bacteria</taxon>
        <taxon>Pseudomonadati</taxon>
        <taxon>Pseudomonadota</taxon>
        <taxon>Alphaproteobacteria</taxon>
        <taxon>Rhodospirillales</taxon>
        <taxon>Rhodospirillaceae</taxon>
        <taxon>Aerophototrophica</taxon>
    </lineage>
</organism>
<comment type="function">
    <text evidence="2">Antitoxin component of a type II toxin-antitoxin (TA) system.</text>
</comment>
<dbReference type="AlphaFoldDB" id="A0A858RAP5"/>
<keyword evidence="4" id="KW-1185">Reference proteome</keyword>
<evidence type="ECO:0000256" key="2">
    <source>
        <dbReference type="RuleBase" id="RU362080"/>
    </source>
</evidence>
<sequence>MQTVSASDLQARIGEVSDLARREPVTVTQPGRPSLVLLSSEDYERLKRLEDRATKAVRTADLPAATIDAMLDADLSHLPAE</sequence>
<evidence type="ECO:0000313" key="4">
    <source>
        <dbReference type="Proteomes" id="UP000501891"/>
    </source>
</evidence>
<dbReference type="InterPro" id="IPR006442">
    <property type="entry name" value="Antitoxin_Phd/YefM"/>
</dbReference>
<dbReference type="Proteomes" id="UP000501891">
    <property type="component" value="Chromosome"/>
</dbReference>
<evidence type="ECO:0000256" key="1">
    <source>
        <dbReference type="ARBA" id="ARBA00009981"/>
    </source>
</evidence>
<evidence type="ECO:0000313" key="3">
    <source>
        <dbReference type="EMBL" id="QJE74458.1"/>
    </source>
</evidence>
<dbReference type="NCBIfam" id="TIGR01552">
    <property type="entry name" value="phd_fam"/>
    <property type="match status" value="1"/>
</dbReference>
<reference evidence="3" key="1">
    <citation type="submission" date="2020-04" db="EMBL/GenBank/DDBJ databases">
        <title>A desert anoxygenic phototrophic bacterium fixes CO2 using RubisCO under aerobic conditions.</title>
        <authorList>
            <person name="Tang K."/>
        </authorList>
    </citation>
    <scope>NUCLEOTIDE SEQUENCE [LARGE SCALE GENOMIC DNA]</scope>
    <source>
        <strain evidence="3">MIMtkB3</strain>
    </source>
</reference>
<accession>A0A858RAP5</accession>
<gene>
    <name evidence="3" type="ORF">HHL28_16515</name>
</gene>
<dbReference type="Pfam" id="PF02604">
    <property type="entry name" value="PhdYeFM_antitox"/>
    <property type="match status" value="1"/>
</dbReference>
<dbReference type="EMBL" id="CP051775">
    <property type="protein sequence ID" value="QJE74458.1"/>
    <property type="molecule type" value="Genomic_DNA"/>
</dbReference>
<dbReference type="Gene3D" id="3.40.1620.10">
    <property type="entry name" value="YefM-like domain"/>
    <property type="match status" value="1"/>
</dbReference>
<dbReference type="InterPro" id="IPR036165">
    <property type="entry name" value="YefM-like_sf"/>
</dbReference>
<name>A0A858RAP5_9PROT</name>
<proteinExistence type="inferred from homology"/>
<protein>
    <recommendedName>
        <fullName evidence="2">Antitoxin</fullName>
    </recommendedName>
</protein>
<dbReference type="KEGG" id="acru:HHL28_16515"/>
<dbReference type="SUPFAM" id="SSF143120">
    <property type="entry name" value="YefM-like"/>
    <property type="match status" value="1"/>
</dbReference>